<feature type="compositionally biased region" description="Polar residues" evidence="12">
    <location>
        <begin position="82"/>
        <end position="95"/>
    </location>
</feature>
<dbReference type="GO" id="GO:0005634">
    <property type="term" value="C:nucleus"/>
    <property type="evidence" value="ECO:0007669"/>
    <property type="project" value="UniProtKB-SubCell"/>
</dbReference>
<feature type="compositionally biased region" description="Basic and acidic residues" evidence="12">
    <location>
        <begin position="1152"/>
        <end position="1163"/>
    </location>
</feature>
<comment type="subcellular location">
    <subcellularLocation>
        <location evidence="1">Nucleus</location>
    </subcellularLocation>
</comment>
<feature type="domain" description="Helicase C-terminal" evidence="14">
    <location>
        <begin position="665"/>
        <end position="829"/>
    </location>
</feature>
<dbReference type="GO" id="GO:0000724">
    <property type="term" value="P:double-strand break repair via homologous recombination"/>
    <property type="evidence" value="ECO:0007669"/>
    <property type="project" value="TreeGrafter"/>
</dbReference>
<dbReference type="SMART" id="SM00490">
    <property type="entry name" value="HELICc"/>
    <property type="match status" value="1"/>
</dbReference>
<comment type="similarity">
    <text evidence="2">Belongs to the helicase family. RecQ subfamily.</text>
</comment>
<keyword evidence="16" id="KW-1185">Reference proteome</keyword>
<evidence type="ECO:0000313" key="16">
    <source>
        <dbReference type="Proteomes" id="UP001438707"/>
    </source>
</evidence>
<evidence type="ECO:0000259" key="13">
    <source>
        <dbReference type="PROSITE" id="PS51192"/>
    </source>
</evidence>
<evidence type="ECO:0000313" key="15">
    <source>
        <dbReference type="EMBL" id="KAK9841262.1"/>
    </source>
</evidence>
<dbReference type="GO" id="GO:0003677">
    <property type="term" value="F:DNA binding"/>
    <property type="evidence" value="ECO:0007669"/>
    <property type="project" value="UniProtKB-KW"/>
</dbReference>
<dbReference type="GO" id="GO:0006260">
    <property type="term" value="P:DNA replication"/>
    <property type="evidence" value="ECO:0007669"/>
    <property type="project" value="InterPro"/>
</dbReference>
<evidence type="ECO:0000259" key="14">
    <source>
        <dbReference type="PROSITE" id="PS51194"/>
    </source>
</evidence>
<dbReference type="Proteomes" id="UP001438707">
    <property type="component" value="Unassembled WGS sequence"/>
</dbReference>
<dbReference type="SMART" id="SM00956">
    <property type="entry name" value="RQC"/>
    <property type="match status" value="1"/>
</dbReference>
<feature type="compositionally biased region" description="Low complexity" evidence="12">
    <location>
        <begin position="96"/>
        <end position="105"/>
    </location>
</feature>
<dbReference type="InterPro" id="IPR014001">
    <property type="entry name" value="Helicase_ATP-bd"/>
</dbReference>
<dbReference type="InterPro" id="IPR010997">
    <property type="entry name" value="HRDC-like_sf"/>
</dbReference>
<dbReference type="GO" id="GO:0005694">
    <property type="term" value="C:chromosome"/>
    <property type="evidence" value="ECO:0007669"/>
    <property type="project" value="TreeGrafter"/>
</dbReference>
<evidence type="ECO:0000256" key="10">
    <source>
        <dbReference type="ARBA" id="ARBA00034617"/>
    </source>
</evidence>
<dbReference type="InterPro" id="IPR044876">
    <property type="entry name" value="HRDC_dom_sf"/>
</dbReference>
<feature type="domain" description="Helicase ATP-binding" evidence="13">
    <location>
        <begin position="465"/>
        <end position="640"/>
    </location>
</feature>
<dbReference type="Gene3D" id="3.40.50.300">
    <property type="entry name" value="P-loop containing nucleotide triphosphate hydrolases"/>
    <property type="match status" value="2"/>
</dbReference>
<reference evidence="15 16" key="1">
    <citation type="journal article" date="2024" name="Nat. Commun.">
        <title>Phylogenomics reveals the evolutionary origins of lichenization in chlorophyte algae.</title>
        <authorList>
            <person name="Puginier C."/>
            <person name="Libourel C."/>
            <person name="Otte J."/>
            <person name="Skaloud P."/>
            <person name="Haon M."/>
            <person name="Grisel S."/>
            <person name="Petersen M."/>
            <person name="Berrin J.G."/>
            <person name="Delaux P.M."/>
            <person name="Dal Grande F."/>
            <person name="Keller J."/>
        </authorList>
    </citation>
    <scope>NUCLEOTIDE SEQUENCE [LARGE SCALE GENOMIC DNA]</scope>
    <source>
        <strain evidence="15 16">SAG 2145</strain>
    </source>
</reference>
<dbReference type="CDD" id="cd18794">
    <property type="entry name" value="SF2_C_RecQ"/>
    <property type="match status" value="1"/>
</dbReference>
<dbReference type="InterPro" id="IPR036390">
    <property type="entry name" value="WH_DNA-bd_sf"/>
</dbReference>
<feature type="compositionally biased region" description="Low complexity" evidence="12">
    <location>
        <begin position="129"/>
        <end position="146"/>
    </location>
</feature>
<dbReference type="InterPro" id="IPR004589">
    <property type="entry name" value="DNA_helicase_ATP-dep_RecQ"/>
</dbReference>
<name>A0AAW1S6N8_9CHLO</name>
<dbReference type="FunFam" id="3.40.50.300:FF:000296">
    <property type="entry name" value="ATP-dependent DNA helicase RecQ"/>
    <property type="match status" value="1"/>
</dbReference>
<evidence type="ECO:0000256" key="4">
    <source>
        <dbReference type="ARBA" id="ARBA00022801"/>
    </source>
</evidence>
<dbReference type="InterPro" id="IPR027417">
    <property type="entry name" value="P-loop_NTPase"/>
</dbReference>
<dbReference type="GO" id="GO:0005524">
    <property type="term" value="F:ATP binding"/>
    <property type="evidence" value="ECO:0007669"/>
    <property type="project" value="UniProtKB-KW"/>
</dbReference>
<feature type="compositionally biased region" description="Polar residues" evidence="12">
    <location>
        <begin position="151"/>
        <end position="169"/>
    </location>
</feature>
<evidence type="ECO:0000256" key="9">
    <source>
        <dbReference type="ARBA" id="ARBA00023242"/>
    </source>
</evidence>
<dbReference type="PANTHER" id="PTHR13710:SF156">
    <property type="entry name" value="ATP-DEPENDENT DNA HELICASE Q-LIKE 4B"/>
    <property type="match status" value="1"/>
</dbReference>
<dbReference type="GO" id="GO:0043138">
    <property type="term" value="F:3'-5' DNA helicase activity"/>
    <property type="evidence" value="ECO:0007669"/>
    <property type="project" value="UniProtKB-EC"/>
</dbReference>
<dbReference type="InterPro" id="IPR011545">
    <property type="entry name" value="DEAD/DEAH_box_helicase_dom"/>
</dbReference>
<dbReference type="EMBL" id="JALJOS010000003">
    <property type="protein sequence ID" value="KAK9841262.1"/>
    <property type="molecule type" value="Genomic_DNA"/>
</dbReference>
<feature type="region of interest" description="Disordered" evidence="12">
    <location>
        <begin position="129"/>
        <end position="190"/>
    </location>
</feature>
<feature type="region of interest" description="Disordered" evidence="12">
    <location>
        <begin position="295"/>
        <end position="327"/>
    </location>
</feature>
<evidence type="ECO:0000256" key="11">
    <source>
        <dbReference type="ARBA" id="ARBA00034808"/>
    </source>
</evidence>
<proteinExistence type="inferred from homology"/>
<dbReference type="PANTHER" id="PTHR13710">
    <property type="entry name" value="DNA HELICASE RECQ FAMILY MEMBER"/>
    <property type="match status" value="1"/>
</dbReference>
<comment type="catalytic activity">
    <reaction evidence="10">
        <text>Couples ATP hydrolysis with the unwinding of duplex DNA by translocating in the 3'-5' direction.</text>
        <dbReference type="EC" id="5.6.2.4"/>
    </reaction>
</comment>
<keyword evidence="8" id="KW-0413">Isomerase</keyword>
<dbReference type="Gene3D" id="1.10.150.80">
    <property type="entry name" value="HRDC domain"/>
    <property type="match status" value="1"/>
</dbReference>
<dbReference type="NCBIfam" id="TIGR00614">
    <property type="entry name" value="recQ_fam"/>
    <property type="match status" value="1"/>
</dbReference>
<dbReference type="AlphaFoldDB" id="A0AAW1S6N8"/>
<evidence type="ECO:0000256" key="2">
    <source>
        <dbReference type="ARBA" id="ARBA00005446"/>
    </source>
</evidence>
<feature type="region of interest" description="Disordered" evidence="12">
    <location>
        <begin position="993"/>
        <end position="1025"/>
    </location>
</feature>
<dbReference type="InterPro" id="IPR001650">
    <property type="entry name" value="Helicase_C-like"/>
</dbReference>
<dbReference type="Pfam" id="PF00270">
    <property type="entry name" value="DEAD"/>
    <property type="match status" value="1"/>
</dbReference>
<dbReference type="GO" id="GO:0016787">
    <property type="term" value="F:hydrolase activity"/>
    <property type="evidence" value="ECO:0007669"/>
    <property type="project" value="UniProtKB-KW"/>
</dbReference>
<feature type="region of interest" description="Disordered" evidence="12">
    <location>
        <begin position="80"/>
        <end position="106"/>
    </location>
</feature>
<feature type="compositionally biased region" description="Low complexity" evidence="12">
    <location>
        <begin position="1214"/>
        <end position="1226"/>
    </location>
</feature>
<dbReference type="CDD" id="cd17920">
    <property type="entry name" value="DEXHc_RecQ"/>
    <property type="match status" value="1"/>
</dbReference>
<organism evidence="15 16">
    <name type="scientific">Apatococcus lobatus</name>
    <dbReference type="NCBI Taxonomy" id="904363"/>
    <lineage>
        <taxon>Eukaryota</taxon>
        <taxon>Viridiplantae</taxon>
        <taxon>Chlorophyta</taxon>
        <taxon>core chlorophytes</taxon>
        <taxon>Trebouxiophyceae</taxon>
        <taxon>Chlorellales</taxon>
        <taxon>Chlorellaceae</taxon>
        <taxon>Apatococcus</taxon>
    </lineage>
</organism>
<dbReference type="InterPro" id="IPR036388">
    <property type="entry name" value="WH-like_DNA-bd_sf"/>
</dbReference>
<dbReference type="Pfam" id="PF16124">
    <property type="entry name" value="RecQ_Zn_bind"/>
    <property type="match status" value="1"/>
</dbReference>
<dbReference type="PROSITE" id="PS51194">
    <property type="entry name" value="HELICASE_CTER"/>
    <property type="match status" value="1"/>
</dbReference>
<evidence type="ECO:0000256" key="3">
    <source>
        <dbReference type="ARBA" id="ARBA00022741"/>
    </source>
</evidence>
<feature type="region of interest" description="Disordered" evidence="12">
    <location>
        <begin position="1152"/>
        <end position="1178"/>
    </location>
</feature>
<keyword evidence="7" id="KW-0238">DNA-binding</keyword>
<dbReference type="SUPFAM" id="SSF46785">
    <property type="entry name" value="Winged helix' DNA-binding domain"/>
    <property type="match status" value="1"/>
</dbReference>
<protein>
    <recommendedName>
        <fullName evidence="11">DNA 3'-5' helicase</fullName>
        <ecNumber evidence="11">5.6.2.4</ecNumber>
    </recommendedName>
</protein>
<keyword evidence="9" id="KW-0539">Nucleus</keyword>
<keyword evidence="5" id="KW-0347">Helicase</keyword>
<dbReference type="GO" id="GO:0005737">
    <property type="term" value="C:cytoplasm"/>
    <property type="evidence" value="ECO:0007669"/>
    <property type="project" value="TreeGrafter"/>
</dbReference>
<dbReference type="GO" id="GO:0070417">
    <property type="term" value="P:cellular response to cold"/>
    <property type="evidence" value="ECO:0007669"/>
    <property type="project" value="UniProtKB-ARBA"/>
</dbReference>
<keyword evidence="3" id="KW-0547">Nucleotide-binding</keyword>
<evidence type="ECO:0000256" key="7">
    <source>
        <dbReference type="ARBA" id="ARBA00023125"/>
    </source>
</evidence>
<accession>A0AAW1S6N8</accession>
<gene>
    <name evidence="15" type="ORF">WJX74_002775</name>
</gene>
<dbReference type="Gene3D" id="1.10.10.10">
    <property type="entry name" value="Winged helix-like DNA-binding domain superfamily/Winged helix DNA-binding domain"/>
    <property type="match status" value="1"/>
</dbReference>
<evidence type="ECO:0000256" key="8">
    <source>
        <dbReference type="ARBA" id="ARBA00023235"/>
    </source>
</evidence>
<dbReference type="SUPFAM" id="SSF52540">
    <property type="entry name" value="P-loop containing nucleoside triphosphate hydrolases"/>
    <property type="match status" value="1"/>
</dbReference>
<dbReference type="InterPro" id="IPR032284">
    <property type="entry name" value="RecQ_Zn-bd"/>
</dbReference>
<comment type="caution">
    <text evidence="15">The sequence shown here is derived from an EMBL/GenBank/DDBJ whole genome shotgun (WGS) entry which is preliminary data.</text>
</comment>
<evidence type="ECO:0000256" key="1">
    <source>
        <dbReference type="ARBA" id="ARBA00004123"/>
    </source>
</evidence>
<dbReference type="InterPro" id="IPR018982">
    <property type="entry name" value="RQC_domain"/>
</dbReference>
<dbReference type="Pfam" id="PF09382">
    <property type="entry name" value="RQC"/>
    <property type="match status" value="1"/>
</dbReference>
<keyword evidence="4" id="KW-0378">Hydrolase</keyword>
<dbReference type="SMART" id="SM00487">
    <property type="entry name" value="DEXDc"/>
    <property type="match status" value="1"/>
</dbReference>
<feature type="region of interest" description="Disordered" evidence="12">
    <location>
        <begin position="1214"/>
        <end position="1241"/>
    </location>
</feature>
<dbReference type="PROSITE" id="PS51192">
    <property type="entry name" value="HELICASE_ATP_BIND_1"/>
    <property type="match status" value="1"/>
</dbReference>
<dbReference type="GO" id="GO:0009378">
    <property type="term" value="F:four-way junction helicase activity"/>
    <property type="evidence" value="ECO:0007669"/>
    <property type="project" value="TreeGrafter"/>
</dbReference>
<dbReference type="FunFam" id="3.40.50.300:FF:000340">
    <property type="entry name" value="Bloom syndrome, RecQ helicase"/>
    <property type="match status" value="1"/>
</dbReference>
<dbReference type="Pfam" id="PF00271">
    <property type="entry name" value="Helicase_C"/>
    <property type="match status" value="1"/>
</dbReference>
<feature type="region of interest" description="Disordered" evidence="12">
    <location>
        <begin position="345"/>
        <end position="383"/>
    </location>
</feature>
<evidence type="ECO:0000256" key="6">
    <source>
        <dbReference type="ARBA" id="ARBA00022840"/>
    </source>
</evidence>
<dbReference type="EC" id="5.6.2.4" evidence="11"/>
<sequence length="1241" mass="136161">MRPNNNIQQHLQAAFRSSTHPKPYLYSLQSQNLLAAGQSADRQPNVPPPQRHVLSGHEHQALQRLLQAPSHIDVPLAGARDWQQSQPRCTSASSMQQQGTQQTQQAYGEMDVQDDLDDINLDQLVSSWQARRAQPPAPASRRQQGPQQPPSNSTWQGPSTRQPNNTSAPATGPQEGSLHGHCNTTSRAGAGFMPLQDVSRNQTGLDPSLQIRCSHGVPLGKCHQGERHLADLKDSLLKVSADLLDKADQLSPEELAALRAQRAELTAAETALKLHLQHNMGSNLTAGALAPVNSQAHVSGASPWPAQHQQPNAVGPRDAQSDPWDGAGCQLQSAAADIHEYGDHTIPSGTWHAGAGEGRSSLHPGGGSGEPQQNQYSWGDGGSGAWHGSAGVFDGPGDDAPRAMREPLIRDDPAGAQTGPIDCCMSNAGDDKKWKARFAWTNELQRLNQEIFGNNSFRPNQQQAINATLAGKDVFLLMPTGGGKSLCYQLPALLSQGVTIVVSPLISLIQDQVFHLHEAGILCGYFSASQAPEDQMQVMSDLRSHQPTQKIIFITPERLARSDSLLRALDTLNQRGLLDRVAIDEAHCVSNWGHDFRPDYKQLSIFKRRYPNVPLLALTATATPRVQHDVVQQLCLRECITFCATFNRPNLRYEVKKKKNKFKDAIEDMAKTIKDKFLDNRGRLQCGIIYCLSRNDCEKVADELSQALREYTGHRYNVRHYHANMTQQEREKTQSDWTHDRTQLIVATIAFGMGISKPDVRFVMHYSIPKSLEGYLQESGRAGRDGRPSACLLYYSYSDAQRTRHMLRQSAEENHSPPDQLQCNLDSLNAMIAYCEEKVECRRVMLLAHFGETGFNTAMCKPACDICASNAGQAFEDRDMSSVALDVVRLVRAMGQRFSLTHVLDVFRGSNSQAVRRQQHDSLAEHGLGRNLSKGEAERLLRKLIVLRLLVEETFRQDNQYQSVSSALRVNDPVAARLASGLMKVTLPFPVSSRGPGRTSLDTHKTGKGARTSSASALGDDDFNGDAAPVDLTDAPVDQMEEDHRELVRIAMAALSSVLEKGKAAHARNVVLPNNLVESLAIARPHNQAELKKIGQGLGTNKRNAYGPQIFLAIKQVDRFMEGHGAGFLNLKDFQLDTAAIQAAIEQEQLDRRRGALERQESRKHPRDSAAAGVFDDGPDDYQELGLAGLVDEEEAVNKRLRVMPASFHQFKCSGGSVSGRMSGGRPTSGAGVPSAGRHGQ</sequence>
<evidence type="ECO:0000256" key="12">
    <source>
        <dbReference type="SAM" id="MobiDB-lite"/>
    </source>
</evidence>
<evidence type="ECO:0000256" key="5">
    <source>
        <dbReference type="ARBA" id="ARBA00022806"/>
    </source>
</evidence>
<keyword evidence="6" id="KW-0067">ATP-binding</keyword>
<dbReference type="SUPFAM" id="SSF47819">
    <property type="entry name" value="HRDC-like"/>
    <property type="match status" value="1"/>
</dbReference>